<feature type="transmembrane region" description="Helical" evidence="1">
    <location>
        <begin position="17"/>
        <end position="36"/>
    </location>
</feature>
<evidence type="ECO:0000313" key="2">
    <source>
        <dbReference type="EMBL" id="JAH34610.1"/>
    </source>
</evidence>
<accession>A0A0E9S1R2</accession>
<reference evidence="2" key="2">
    <citation type="journal article" date="2015" name="Fish Shellfish Immunol.">
        <title>Early steps in the European eel (Anguilla anguilla)-Vibrio vulnificus interaction in the gills: Role of the RtxA13 toxin.</title>
        <authorList>
            <person name="Callol A."/>
            <person name="Pajuelo D."/>
            <person name="Ebbesson L."/>
            <person name="Teles M."/>
            <person name="MacKenzie S."/>
            <person name="Amaro C."/>
        </authorList>
    </citation>
    <scope>NUCLEOTIDE SEQUENCE</scope>
</reference>
<keyword evidence="1" id="KW-1133">Transmembrane helix</keyword>
<keyword evidence="1" id="KW-0472">Membrane</keyword>
<evidence type="ECO:0000256" key="1">
    <source>
        <dbReference type="SAM" id="Phobius"/>
    </source>
</evidence>
<name>A0A0E9S1R2_ANGAN</name>
<proteinExistence type="predicted"/>
<dbReference type="AlphaFoldDB" id="A0A0E9S1R2"/>
<organism evidence="2">
    <name type="scientific">Anguilla anguilla</name>
    <name type="common">European freshwater eel</name>
    <name type="synonym">Muraena anguilla</name>
    <dbReference type="NCBI Taxonomy" id="7936"/>
    <lineage>
        <taxon>Eukaryota</taxon>
        <taxon>Metazoa</taxon>
        <taxon>Chordata</taxon>
        <taxon>Craniata</taxon>
        <taxon>Vertebrata</taxon>
        <taxon>Euteleostomi</taxon>
        <taxon>Actinopterygii</taxon>
        <taxon>Neopterygii</taxon>
        <taxon>Teleostei</taxon>
        <taxon>Anguilliformes</taxon>
        <taxon>Anguillidae</taxon>
        <taxon>Anguilla</taxon>
    </lineage>
</organism>
<protein>
    <submittedName>
        <fullName evidence="2">Uncharacterized protein</fullName>
    </submittedName>
</protein>
<dbReference type="EMBL" id="GBXM01073967">
    <property type="protein sequence ID" value="JAH34610.1"/>
    <property type="molecule type" value="Transcribed_RNA"/>
</dbReference>
<keyword evidence="1" id="KW-0812">Transmembrane</keyword>
<sequence>MLCPYTLYIHSFNSFDYFALHYFIIALDYYITLWYLPEIT</sequence>
<reference evidence="2" key="1">
    <citation type="submission" date="2014-11" db="EMBL/GenBank/DDBJ databases">
        <authorList>
            <person name="Amaro Gonzalez C."/>
        </authorList>
    </citation>
    <scope>NUCLEOTIDE SEQUENCE</scope>
</reference>